<keyword evidence="1" id="KW-0812">Transmembrane</keyword>
<evidence type="ECO:0000313" key="2">
    <source>
        <dbReference type="EMBL" id="MCM1988887.1"/>
    </source>
</evidence>
<evidence type="ECO:0000313" key="3">
    <source>
        <dbReference type="Proteomes" id="UP001056429"/>
    </source>
</evidence>
<evidence type="ECO:0000256" key="1">
    <source>
        <dbReference type="SAM" id="Phobius"/>
    </source>
</evidence>
<feature type="transmembrane region" description="Helical" evidence="1">
    <location>
        <begin position="193"/>
        <end position="214"/>
    </location>
</feature>
<protein>
    <submittedName>
        <fullName evidence="2">Uncharacterized protein</fullName>
    </submittedName>
</protein>
<organism evidence="2 3">
    <name type="scientific">Oceanirhabdus seepicola</name>
    <dbReference type="NCBI Taxonomy" id="2828781"/>
    <lineage>
        <taxon>Bacteria</taxon>
        <taxon>Bacillati</taxon>
        <taxon>Bacillota</taxon>
        <taxon>Clostridia</taxon>
        <taxon>Eubacteriales</taxon>
        <taxon>Clostridiaceae</taxon>
        <taxon>Oceanirhabdus</taxon>
    </lineage>
</organism>
<feature type="transmembrane region" description="Helical" evidence="1">
    <location>
        <begin position="6"/>
        <end position="30"/>
    </location>
</feature>
<dbReference type="EMBL" id="JAGSOJ010000001">
    <property type="protein sequence ID" value="MCM1988887.1"/>
    <property type="molecule type" value="Genomic_DNA"/>
</dbReference>
<proteinExistence type="predicted"/>
<reference evidence="2" key="2">
    <citation type="submission" date="2021-04" db="EMBL/GenBank/DDBJ databases">
        <authorList>
            <person name="Dong X."/>
        </authorList>
    </citation>
    <scope>NUCLEOTIDE SEQUENCE</scope>
    <source>
        <strain evidence="2">ZWT</strain>
    </source>
</reference>
<gene>
    <name evidence="2" type="ORF">KDK92_03970</name>
</gene>
<keyword evidence="1" id="KW-0472">Membrane</keyword>
<comment type="caution">
    <text evidence="2">The sequence shown here is derived from an EMBL/GenBank/DDBJ whole genome shotgun (WGS) entry which is preliminary data.</text>
</comment>
<name>A0A9J6NWK3_9CLOT</name>
<dbReference type="RefSeq" id="WP_250857751.1">
    <property type="nucleotide sequence ID" value="NZ_JAGSOJ010000001.1"/>
</dbReference>
<reference evidence="2" key="1">
    <citation type="journal article" date="2021" name="mSystems">
        <title>Bacteria and Archaea Synergistically Convert Glycine Betaine to Biogenic Methane in the Formosa Cold Seep of the South China Sea.</title>
        <authorList>
            <person name="Li L."/>
            <person name="Zhang W."/>
            <person name="Zhang S."/>
            <person name="Song L."/>
            <person name="Sun Q."/>
            <person name="Zhang H."/>
            <person name="Xiang H."/>
            <person name="Dong X."/>
        </authorList>
    </citation>
    <scope>NUCLEOTIDE SEQUENCE</scope>
    <source>
        <strain evidence="2">ZWT</strain>
    </source>
</reference>
<keyword evidence="3" id="KW-1185">Reference proteome</keyword>
<sequence>MGYNPASILTAPLAIAFLILTGYILSYTSYYMKRAGFKFKFLKNAVKPDIEHKKAILLVFVVFVALVFLLAFRKHNKILNGELNVQIGRISSTRIITKKSTKGSDHTIFTVNTLHGKRLNFDEYGYYNLTPYVNSKELIYIIYNEYGVLKFDIYNEEFDESKYDDKIMKLHNEYISSVNKDVFDYKNLADTDFSWIIPFAISIDIILLIFNFFLKMSSRNLR</sequence>
<feature type="transmembrane region" description="Helical" evidence="1">
    <location>
        <begin position="55"/>
        <end position="72"/>
    </location>
</feature>
<accession>A0A9J6NWK3</accession>
<dbReference type="AlphaFoldDB" id="A0A9J6NWK3"/>
<dbReference type="Proteomes" id="UP001056429">
    <property type="component" value="Unassembled WGS sequence"/>
</dbReference>
<keyword evidence="1" id="KW-1133">Transmembrane helix</keyword>